<sequence>MKTNFFCIILFVFLSCTKEFDKEKISINLNDTKELKYSDIFESFEYIFLQIPDSVPLINPSKLTANEFGVFVQDRELNNLLIFNSSGKFEKIIKSSGPGPGEFLNLEDFQILQGEILILDNNLKKLIKFDLLGAFKEENKIEFHPYNIHQSSNQLLMYFANRPEYENFSIVGKNRNDLLGMKKVQEEFIGINYSSTSGFIKDDLSKKIFLKLDTSYEVVVFDETGNIENEIEFDFGRYNFPNQKRMEFGLSPERYTYLRENNMVENLFSFLPLKNNFLATIVQIGLKTKYILLDEDLKRYTVISKFINDFDHFEGDFSPISQFNGNIILFKDSRSFQKEYLKSFGGKSISSNIFNKPDGIHQFYKINEHDFQNDNFVVIKAIVRE</sequence>
<accession>A0A1H3PA86</accession>
<evidence type="ECO:0000313" key="2">
    <source>
        <dbReference type="Proteomes" id="UP000199663"/>
    </source>
</evidence>
<evidence type="ECO:0000313" key="1">
    <source>
        <dbReference type="EMBL" id="SDY98007.1"/>
    </source>
</evidence>
<dbReference type="Gene3D" id="2.120.10.30">
    <property type="entry name" value="TolB, C-terminal domain"/>
    <property type="match status" value="1"/>
</dbReference>
<reference evidence="1 2" key="1">
    <citation type="submission" date="2016-10" db="EMBL/GenBank/DDBJ databases">
        <authorList>
            <person name="Varghese N."/>
            <person name="Submissions S."/>
        </authorList>
    </citation>
    <scope>NUCLEOTIDE SEQUENCE [LARGE SCALE GENOMIC DNA]</scope>
    <source>
        <strain evidence="1 2">DSM 17997</strain>
    </source>
</reference>
<dbReference type="RefSeq" id="WP_019598056.1">
    <property type="nucleotide sequence ID" value="NZ_FNQC01000004.1"/>
</dbReference>
<gene>
    <name evidence="1" type="ORF">SAMN05444412_104154</name>
</gene>
<keyword evidence="2" id="KW-1185">Reference proteome</keyword>
<dbReference type="Pfam" id="PF17170">
    <property type="entry name" value="DUF5128"/>
    <property type="match status" value="1"/>
</dbReference>
<comment type="caution">
    <text evidence="1">The sequence shown here is derived from an EMBL/GenBank/DDBJ whole genome shotgun (WGS) entry which is preliminary data.</text>
</comment>
<organism evidence="1 2">
    <name type="scientific">Rhodonellum ikkaensis</name>
    <dbReference type="NCBI Taxonomy" id="336829"/>
    <lineage>
        <taxon>Bacteria</taxon>
        <taxon>Pseudomonadati</taxon>
        <taxon>Bacteroidota</taxon>
        <taxon>Cytophagia</taxon>
        <taxon>Cytophagales</taxon>
        <taxon>Cytophagaceae</taxon>
        <taxon>Rhodonellum</taxon>
    </lineage>
</organism>
<name>A0A1H3PA86_9BACT</name>
<proteinExistence type="predicted"/>
<dbReference type="PROSITE" id="PS51257">
    <property type="entry name" value="PROKAR_LIPOPROTEIN"/>
    <property type="match status" value="1"/>
</dbReference>
<dbReference type="InterPro" id="IPR011042">
    <property type="entry name" value="6-blade_b-propeller_TolB-like"/>
</dbReference>
<dbReference type="EMBL" id="FNQC01000004">
    <property type="protein sequence ID" value="SDY98007.1"/>
    <property type="molecule type" value="Genomic_DNA"/>
</dbReference>
<dbReference type="Proteomes" id="UP000199663">
    <property type="component" value="Unassembled WGS sequence"/>
</dbReference>
<protein>
    <submittedName>
        <fullName evidence="1">6-bladed beta-propeller protein</fullName>
    </submittedName>
</protein>